<gene>
    <name evidence="1" type="ORF">O2N63_15960</name>
</gene>
<sequence length="58" mass="6554">MSSQPICLSRDELNATIQALSYMLSQTEESEFHTLVGLPKSKGHALTDRLNEIFRSMK</sequence>
<reference evidence="1 2" key="1">
    <citation type="submission" date="2023-01" db="EMBL/GenBank/DDBJ databases">
        <authorList>
            <person name="Yoon J.-W."/>
        </authorList>
    </citation>
    <scope>NUCLEOTIDE SEQUENCE [LARGE SCALE GENOMIC DNA]</scope>
    <source>
        <strain evidence="1 2">KMU-50</strain>
    </source>
</reference>
<dbReference type="EMBL" id="JAQIIO010000012">
    <property type="protein sequence ID" value="MDA5095585.1"/>
    <property type="molecule type" value="Genomic_DNA"/>
</dbReference>
<proteinExistence type="predicted"/>
<comment type="caution">
    <text evidence="1">The sequence shown here is derived from an EMBL/GenBank/DDBJ whole genome shotgun (WGS) entry which is preliminary data.</text>
</comment>
<organism evidence="1 2">
    <name type="scientific">Aliiroseovarius salicola</name>
    <dbReference type="NCBI Taxonomy" id="3009082"/>
    <lineage>
        <taxon>Bacteria</taxon>
        <taxon>Pseudomonadati</taxon>
        <taxon>Pseudomonadota</taxon>
        <taxon>Alphaproteobacteria</taxon>
        <taxon>Rhodobacterales</taxon>
        <taxon>Paracoccaceae</taxon>
        <taxon>Aliiroseovarius</taxon>
    </lineage>
</organism>
<protein>
    <submittedName>
        <fullName evidence="1">Uncharacterized protein</fullName>
    </submittedName>
</protein>
<accession>A0ABT4W542</accession>
<dbReference type="Proteomes" id="UP001528040">
    <property type="component" value="Unassembled WGS sequence"/>
</dbReference>
<name>A0ABT4W542_9RHOB</name>
<keyword evidence="2" id="KW-1185">Reference proteome</keyword>
<evidence type="ECO:0000313" key="2">
    <source>
        <dbReference type="Proteomes" id="UP001528040"/>
    </source>
</evidence>
<evidence type="ECO:0000313" key="1">
    <source>
        <dbReference type="EMBL" id="MDA5095585.1"/>
    </source>
</evidence>
<dbReference type="RefSeq" id="WP_271055298.1">
    <property type="nucleotide sequence ID" value="NZ_JAQIIO010000012.1"/>
</dbReference>